<name>A0A098L8Y7_9BACT</name>
<comment type="caution">
    <text evidence="1">The sequence shown here is derived from an EMBL/GenBank/DDBJ whole genome shotgun (WGS) entry which is preliminary data.</text>
</comment>
<evidence type="ECO:0000313" key="2">
    <source>
        <dbReference type="Proteomes" id="UP000030185"/>
    </source>
</evidence>
<dbReference type="AlphaFoldDB" id="A0A098L8Y7"/>
<organism evidence="1 2">
    <name type="scientific">Sporocytophaga myxococcoides</name>
    <dbReference type="NCBI Taxonomy" id="153721"/>
    <lineage>
        <taxon>Bacteria</taxon>
        <taxon>Pseudomonadati</taxon>
        <taxon>Bacteroidota</taxon>
        <taxon>Cytophagia</taxon>
        <taxon>Cytophagales</taxon>
        <taxon>Cytophagaceae</taxon>
        <taxon>Sporocytophaga</taxon>
    </lineage>
</organism>
<evidence type="ECO:0000313" key="1">
    <source>
        <dbReference type="EMBL" id="GAL83320.1"/>
    </source>
</evidence>
<reference evidence="1 2" key="1">
    <citation type="submission" date="2014-09" db="EMBL/GenBank/DDBJ databases">
        <title>Sporocytophaga myxococcoides PG-01 genome sequencing.</title>
        <authorList>
            <person name="Liu L."/>
            <person name="Gao P.J."/>
            <person name="Chen G.J."/>
            <person name="Wang L.S."/>
        </authorList>
    </citation>
    <scope>NUCLEOTIDE SEQUENCE [LARGE SCALE GENOMIC DNA]</scope>
    <source>
        <strain evidence="1 2">PG-01</strain>
    </source>
</reference>
<proteinExistence type="predicted"/>
<accession>A0A098L8Y7</accession>
<keyword evidence="2" id="KW-1185">Reference proteome</keyword>
<sequence>MIDKVIDFIINKVMKIAGKQLAKIKTRQKIRISIKRKQRTVRRILKRTREINDLFSVVHFFIAR</sequence>
<gene>
    <name evidence="1" type="ORF">MYP_546</name>
</gene>
<dbReference type="Proteomes" id="UP000030185">
    <property type="component" value="Unassembled WGS sequence"/>
</dbReference>
<dbReference type="EMBL" id="BBLT01000001">
    <property type="protein sequence ID" value="GAL83320.1"/>
    <property type="molecule type" value="Genomic_DNA"/>
</dbReference>
<protein>
    <submittedName>
        <fullName evidence="1">Uncharacterized protein</fullName>
    </submittedName>
</protein>